<protein>
    <recommendedName>
        <fullName evidence="3">glutathione transferase</fullName>
        <ecNumber evidence="3">2.5.1.18</ecNumber>
    </recommendedName>
</protein>
<dbReference type="InterPro" id="IPR050213">
    <property type="entry name" value="GST_superfamily"/>
</dbReference>
<dbReference type="Gene3D" id="1.20.1050.130">
    <property type="match status" value="1"/>
</dbReference>
<evidence type="ECO:0000256" key="4">
    <source>
        <dbReference type="ARBA" id="ARBA00022679"/>
    </source>
</evidence>
<reference evidence="7" key="1">
    <citation type="submission" date="2019-11" db="UniProtKB">
        <authorList>
            <consortium name="WormBaseParasite"/>
        </authorList>
    </citation>
    <scope>IDENTIFICATION</scope>
</reference>
<dbReference type="EC" id="2.5.1.18" evidence="3"/>
<comment type="similarity">
    <text evidence="2">Belongs to the GST superfamily. Mu family.</text>
</comment>
<feature type="domain" description="GST N-terminal" evidence="6">
    <location>
        <begin position="1"/>
        <end position="59"/>
    </location>
</feature>
<dbReference type="PROSITE" id="PS50404">
    <property type="entry name" value="GST_NTER"/>
    <property type="match status" value="1"/>
</dbReference>
<evidence type="ECO:0000313" key="7">
    <source>
        <dbReference type="WBParaSite" id="MCU_014131-RA"/>
    </source>
</evidence>
<evidence type="ECO:0000256" key="2">
    <source>
        <dbReference type="ARBA" id="ARBA00005861"/>
    </source>
</evidence>
<comment type="function">
    <text evidence="1">Conjugation of reduced glutathione to a wide number of exogenous and endogenous hydrophobic electrophiles.</text>
</comment>
<comment type="catalytic activity">
    <reaction evidence="5">
        <text>RX + glutathione = an S-substituted glutathione + a halide anion + H(+)</text>
        <dbReference type="Rhea" id="RHEA:16437"/>
        <dbReference type="ChEBI" id="CHEBI:15378"/>
        <dbReference type="ChEBI" id="CHEBI:16042"/>
        <dbReference type="ChEBI" id="CHEBI:17792"/>
        <dbReference type="ChEBI" id="CHEBI:57925"/>
        <dbReference type="ChEBI" id="CHEBI:90779"/>
        <dbReference type="EC" id="2.5.1.18"/>
    </reaction>
</comment>
<name>A0A5K3G4E5_MESCO</name>
<dbReference type="PANTHER" id="PTHR11571">
    <property type="entry name" value="GLUTATHIONE S-TRANSFERASE"/>
    <property type="match status" value="1"/>
</dbReference>
<dbReference type="Pfam" id="PF02798">
    <property type="entry name" value="GST_N"/>
    <property type="match status" value="1"/>
</dbReference>
<evidence type="ECO:0000256" key="3">
    <source>
        <dbReference type="ARBA" id="ARBA00012452"/>
    </source>
</evidence>
<sequence>LCEAPRLLLRYLGEDFEDKRYKCAPALFVQLPYLIDGDVKLTQSSAILEYVADKYGMIPACPKMRAELHMLQEEIKDLRLNFARMCYSPDFVSVLISLWSEYCVDGK</sequence>
<dbReference type="WBParaSite" id="MCU_014131-RA">
    <property type="protein sequence ID" value="MCU_014131-RA"/>
    <property type="gene ID" value="MCU_014131"/>
</dbReference>
<dbReference type="AlphaFoldDB" id="A0A5K3G4E5"/>
<dbReference type="InterPro" id="IPR004045">
    <property type="entry name" value="Glutathione_S-Trfase_N"/>
</dbReference>
<evidence type="ECO:0000259" key="6">
    <source>
        <dbReference type="PROSITE" id="PS50404"/>
    </source>
</evidence>
<dbReference type="InterPro" id="IPR036249">
    <property type="entry name" value="Thioredoxin-like_sf"/>
</dbReference>
<organism evidence="7">
    <name type="scientific">Mesocestoides corti</name>
    <name type="common">Flatworm</name>
    <dbReference type="NCBI Taxonomy" id="53468"/>
    <lineage>
        <taxon>Eukaryota</taxon>
        <taxon>Metazoa</taxon>
        <taxon>Spiralia</taxon>
        <taxon>Lophotrochozoa</taxon>
        <taxon>Platyhelminthes</taxon>
        <taxon>Cestoda</taxon>
        <taxon>Eucestoda</taxon>
        <taxon>Cyclophyllidea</taxon>
        <taxon>Mesocestoididae</taxon>
        <taxon>Mesocestoides</taxon>
    </lineage>
</organism>
<dbReference type="GO" id="GO:0004364">
    <property type="term" value="F:glutathione transferase activity"/>
    <property type="evidence" value="ECO:0007669"/>
    <property type="project" value="UniProtKB-EC"/>
</dbReference>
<proteinExistence type="inferred from homology"/>
<evidence type="ECO:0000256" key="1">
    <source>
        <dbReference type="ARBA" id="ARBA00003701"/>
    </source>
</evidence>
<keyword evidence="4" id="KW-0808">Transferase</keyword>
<dbReference type="SUPFAM" id="SSF52833">
    <property type="entry name" value="Thioredoxin-like"/>
    <property type="match status" value="1"/>
</dbReference>
<dbReference type="GO" id="GO:0006749">
    <property type="term" value="P:glutathione metabolic process"/>
    <property type="evidence" value="ECO:0007669"/>
    <property type="project" value="TreeGrafter"/>
</dbReference>
<evidence type="ECO:0000256" key="5">
    <source>
        <dbReference type="ARBA" id="ARBA00047960"/>
    </source>
</evidence>
<accession>A0A5K3G4E5</accession>
<dbReference type="PANTHER" id="PTHR11571:SF222">
    <property type="entry name" value="GLUTATHIONE TRANSFERASE"/>
    <property type="match status" value="1"/>
</dbReference>